<accession>A0A4R2I6J2</accession>
<protein>
    <submittedName>
        <fullName evidence="1">Uncharacterized protein (TIGR02453 family)</fullName>
    </submittedName>
</protein>
<dbReference type="InterPro" id="IPR015996">
    <property type="entry name" value="UCP028451"/>
</dbReference>
<reference evidence="1 2" key="1">
    <citation type="journal article" date="2015" name="Stand. Genomic Sci.">
        <title>Genomic Encyclopedia of Bacterial and Archaeal Type Strains, Phase III: the genomes of soil and plant-associated and newly described type strains.</title>
        <authorList>
            <person name="Whitman W.B."/>
            <person name="Woyke T."/>
            <person name="Klenk H.P."/>
            <person name="Zhou Y."/>
            <person name="Lilburn T.G."/>
            <person name="Beck B.J."/>
            <person name="De Vos P."/>
            <person name="Vandamme P."/>
            <person name="Eisen J.A."/>
            <person name="Garrity G."/>
            <person name="Hugenholtz P."/>
            <person name="Kyrpides N.C."/>
        </authorList>
    </citation>
    <scope>NUCLEOTIDE SEQUENCE [LARGE SCALE GENOMIC DNA]</scope>
    <source>
        <strain evidence="1 2">A3</strain>
    </source>
</reference>
<proteinExistence type="predicted"/>
<gene>
    <name evidence="1" type="ORF">EV148_10638</name>
</gene>
<evidence type="ECO:0000313" key="1">
    <source>
        <dbReference type="EMBL" id="TCO39893.1"/>
    </source>
</evidence>
<evidence type="ECO:0000313" key="2">
    <source>
        <dbReference type="Proteomes" id="UP000294862"/>
    </source>
</evidence>
<comment type="caution">
    <text evidence="1">The sequence shown here is derived from an EMBL/GenBank/DDBJ whole genome shotgun (WGS) entry which is preliminary data.</text>
</comment>
<sequence>MRSNAGAANSECAPPDRRTPYNGGFRLPRFAALATTYFSAATFKFLRDLARNNNRAWFAANKSRYEDVLRQPFLRFIGDLQAPLAKISPRYVADPRAQGGSLFRIHRDTRFANDKTPYKTWAGARFAHERRREIEAPSFYLHIQPGDCFAGGGIWHPEPATLKKVREFLEGNPAAWKKATHGKAFREQFEFYGESLVRPPRGVDPAHELVEDLKRKNYAAGQPFDDALACSDELLPHVVDAYKRIAPMIDYLCAAVELEF</sequence>
<dbReference type="NCBIfam" id="TIGR02453">
    <property type="entry name" value="TIGR02453 family protein"/>
    <property type="match status" value="1"/>
</dbReference>
<dbReference type="Proteomes" id="UP000294862">
    <property type="component" value="Unassembled WGS sequence"/>
</dbReference>
<dbReference type="InterPro" id="IPR012808">
    <property type="entry name" value="CHP02453"/>
</dbReference>
<dbReference type="PANTHER" id="PTHR36452:SF1">
    <property type="entry name" value="DUF2461 DOMAIN-CONTAINING PROTEIN"/>
    <property type="match status" value="1"/>
</dbReference>
<name>A0A4R2I6J2_9GAMM</name>
<dbReference type="Pfam" id="PF09365">
    <property type="entry name" value="DUF2461"/>
    <property type="match status" value="1"/>
</dbReference>
<dbReference type="EMBL" id="SLWQ01000006">
    <property type="protein sequence ID" value="TCO39893.1"/>
    <property type="molecule type" value="Genomic_DNA"/>
</dbReference>
<keyword evidence="2" id="KW-1185">Reference proteome</keyword>
<dbReference type="AlphaFoldDB" id="A0A4R2I6J2"/>
<dbReference type="PIRSF" id="PIRSF028451">
    <property type="entry name" value="UCP028451"/>
    <property type="match status" value="1"/>
</dbReference>
<dbReference type="PANTHER" id="PTHR36452">
    <property type="entry name" value="CHROMOSOME 12, WHOLE GENOME SHOTGUN SEQUENCE"/>
    <property type="match status" value="1"/>
</dbReference>
<organism evidence="1 2">
    <name type="scientific">Dokdonella fugitiva</name>
    <dbReference type="NCBI Taxonomy" id="328517"/>
    <lineage>
        <taxon>Bacteria</taxon>
        <taxon>Pseudomonadati</taxon>
        <taxon>Pseudomonadota</taxon>
        <taxon>Gammaproteobacteria</taxon>
        <taxon>Lysobacterales</taxon>
        <taxon>Rhodanobacteraceae</taxon>
        <taxon>Dokdonella</taxon>
    </lineage>
</organism>